<gene>
    <name evidence="1" type="ORF">GCM10022254_66390</name>
</gene>
<organism evidence="1 2">
    <name type="scientific">Actinomadura meridiana</name>
    <dbReference type="NCBI Taxonomy" id="559626"/>
    <lineage>
        <taxon>Bacteria</taxon>
        <taxon>Bacillati</taxon>
        <taxon>Actinomycetota</taxon>
        <taxon>Actinomycetes</taxon>
        <taxon>Streptosporangiales</taxon>
        <taxon>Thermomonosporaceae</taxon>
        <taxon>Actinomadura</taxon>
    </lineage>
</organism>
<dbReference type="InterPro" id="IPR047681">
    <property type="entry name" value="PPA1309-like"/>
</dbReference>
<keyword evidence="2" id="KW-1185">Reference proteome</keyword>
<dbReference type="NCBIfam" id="NF040618">
    <property type="entry name" value="PPA1309_fam"/>
    <property type="match status" value="1"/>
</dbReference>
<evidence type="ECO:0000313" key="2">
    <source>
        <dbReference type="Proteomes" id="UP001501710"/>
    </source>
</evidence>
<comment type="caution">
    <text evidence="1">The sequence shown here is derived from an EMBL/GenBank/DDBJ whole genome shotgun (WGS) entry which is preliminary data.</text>
</comment>
<proteinExistence type="predicted"/>
<dbReference type="Proteomes" id="UP001501710">
    <property type="component" value="Unassembled WGS sequence"/>
</dbReference>
<dbReference type="EMBL" id="BAABAS010000026">
    <property type="protein sequence ID" value="GAA4240692.1"/>
    <property type="molecule type" value="Genomic_DNA"/>
</dbReference>
<reference evidence="2" key="1">
    <citation type="journal article" date="2019" name="Int. J. Syst. Evol. Microbiol.">
        <title>The Global Catalogue of Microorganisms (GCM) 10K type strain sequencing project: providing services to taxonomists for standard genome sequencing and annotation.</title>
        <authorList>
            <consortium name="The Broad Institute Genomics Platform"/>
            <consortium name="The Broad Institute Genome Sequencing Center for Infectious Disease"/>
            <person name="Wu L."/>
            <person name="Ma J."/>
        </authorList>
    </citation>
    <scope>NUCLEOTIDE SEQUENCE [LARGE SCALE GENOMIC DNA]</scope>
    <source>
        <strain evidence="2">JCM 17440</strain>
    </source>
</reference>
<name>A0ABP8CLR2_9ACTN</name>
<accession>A0ABP8CLR2</accession>
<sequence>MGPVNHLEEVVLDLERHSAEKGWDAAPSLYALVRSGELRRAEPGLADQLPADPDALVPVEQDALPEPDDLEKALAGIVWPDTVDGCALVLERVVLPSDVEAEIPGDAAEAQAFVGSHPAREDVRMVIGVLRGGARLSAIRMRSHDNEDEVLTGPDLVRAFPEALAATLEPEGEPTEG</sequence>
<protein>
    <submittedName>
        <fullName evidence="1">Uncharacterized protein</fullName>
    </submittedName>
</protein>
<evidence type="ECO:0000313" key="1">
    <source>
        <dbReference type="EMBL" id="GAA4240692.1"/>
    </source>
</evidence>
<dbReference type="RefSeq" id="WP_344905340.1">
    <property type="nucleotide sequence ID" value="NZ_BAABAS010000026.1"/>
</dbReference>